<evidence type="ECO:0000313" key="2">
    <source>
        <dbReference type="EMBL" id="OHV21209.1"/>
    </source>
</evidence>
<evidence type="ECO:0000313" key="3">
    <source>
        <dbReference type="Proteomes" id="UP000179769"/>
    </source>
</evidence>
<accession>A0A1S1PJG0</accession>
<dbReference type="AlphaFoldDB" id="A0A1S1PJG0"/>
<gene>
    <name evidence="2" type="ORF">BBK14_08000</name>
</gene>
<evidence type="ECO:0000256" key="1">
    <source>
        <dbReference type="SAM" id="MobiDB-lite"/>
    </source>
</evidence>
<keyword evidence="3" id="KW-1185">Reference proteome</keyword>
<sequence length="62" mass="6819">MISADLRADSLARVQAQIAAARPRAASRRAANQTKRARRAAGVDARHAAKLRRLADQNQENR</sequence>
<protein>
    <submittedName>
        <fullName evidence="2">Uncharacterized protein</fullName>
    </submittedName>
</protein>
<comment type="caution">
    <text evidence="2">The sequence shown here is derived from an EMBL/GenBank/DDBJ whole genome shotgun (WGS) entry which is preliminary data.</text>
</comment>
<reference evidence="3" key="1">
    <citation type="submission" date="2016-07" db="EMBL/GenBank/DDBJ databases">
        <title>Frankia sp. NRRL B-16219 Genome sequencing.</title>
        <authorList>
            <person name="Ghodhbane-Gtari F."/>
            <person name="Swanson E."/>
            <person name="Gueddou A."/>
            <person name="Louati M."/>
            <person name="Nouioui I."/>
            <person name="Hezbri K."/>
            <person name="Abebe-Akele F."/>
            <person name="Simpson S."/>
            <person name="Morris K."/>
            <person name="Thomas K."/>
            <person name="Gtari M."/>
            <person name="Tisa L.S."/>
        </authorList>
    </citation>
    <scope>NUCLEOTIDE SEQUENCE [LARGE SCALE GENOMIC DNA]</scope>
    <source>
        <strain evidence="3">NRRL B-16219</strain>
    </source>
</reference>
<dbReference type="EMBL" id="MAXA01000257">
    <property type="protein sequence ID" value="OHV21209.1"/>
    <property type="molecule type" value="Genomic_DNA"/>
</dbReference>
<organism evidence="2 3">
    <name type="scientific">Parafrankia soli</name>
    <dbReference type="NCBI Taxonomy" id="2599596"/>
    <lineage>
        <taxon>Bacteria</taxon>
        <taxon>Bacillati</taxon>
        <taxon>Actinomycetota</taxon>
        <taxon>Actinomycetes</taxon>
        <taxon>Frankiales</taxon>
        <taxon>Frankiaceae</taxon>
        <taxon>Parafrankia</taxon>
    </lineage>
</organism>
<feature type="compositionally biased region" description="Basic and acidic residues" evidence="1">
    <location>
        <begin position="53"/>
        <end position="62"/>
    </location>
</feature>
<proteinExistence type="predicted"/>
<feature type="compositionally biased region" description="Low complexity" evidence="1">
    <location>
        <begin position="22"/>
        <end position="31"/>
    </location>
</feature>
<name>A0A1S1PJG0_9ACTN</name>
<dbReference type="RefSeq" id="WP_071066554.1">
    <property type="nucleotide sequence ID" value="NZ_MAXA01000257.1"/>
</dbReference>
<dbReference type="Proteomes" id="UP000179769">
    <property type="component" value="Unassembled WGS sequence"/>
</dbReference>
<feature type="region of interest" description="Disordered" evidence="1">
    <location>
        <begin position="22"/>
        <end position="62"/>
    </location>
</feature>